<evidence type="ECO:0000313" key="2">
    <source>
        <dbReference type="Proteomes" id="UP001151760"/>
    </source>
</evidence>
<evidence type="ECO:0000313" key="1">
    <source>
        <dbReference type="EMBL" id="GJS87172.1"/>
    </source>
</evidence>
<accession>A0ABQ4ZDC8</accession>
<proteinExistence type="predicted"/>
<dbReference type="Proteomes" id="UP001151760">
    <property type="component" value="Unassembled WGS sequence"/>
</dbReference>
<reference evidence="1" key="2">
    <citation type="submission" date="2022-01" db="EMBL/GenBank/DDBJ databases">
        <authorList>
            <person name="Yamashiro T."/>
            <person name="Shiraishi A."/>
            <person name="Satake H."/>
            <person name="Nakayama K."/>
        </authorList>
    </citation>
    <scope>NUCLEOTIDE SEQUENCE</scope>
</reference>
<comment type="caution">
    <text evidence="1">The sequence shown here is derived from an EMBL/GenBank/DDBJ whole genome shotgun (WGS) entry which is preliminary data.</text>
</comment>
<gene>
    <name evidence="1" type="ORF">Tco_0769808</name>
</gene>
<sequence>MKLILTEIGLVKISTSVLVEIALPVLVKVIPPIEIEMVWTVSDEEWAPPQVNTQLDSTACTGAGAELEQKLVLLVRACSDNFLKFSTSDENSLGGRVCTYLGNNCLARVENFGLALDDFLTFARASCSKSFTCCGVQ</sequence>
<protein>
    <submittedName>
        <fullName evidence="1">Uncharacterized protein</fullName>
    </submittedName>
</protein>
<name>A0ABQ4ZDC8_9ASTR</name>
<dbReference type="EMBL" id="BQNB010011176">
    <property type="protein sequence ID" value="GJS87172.1"/>
    <property type="molecule type" value="Genomic_DNA"/>
</dbReference>
<reference evidence="1" key="1">
    <citation type="journal article" date="2022" name="Int. J. Mol. Sci.">
        <title>Draft Genome of Tanacetum Coccineum: Genomic Comparison of Closely Related Tanacetum-Family Plants.</title>
        <authorList>
            <person name="Yamashiro T."/>
            <person name="Shiraishi A."/>
            <person name="Nakayama K."/>
            <person name="Satake H."/>
        </authorList>
    </citation>
    <scope>NUCLEOTIDE SEQUENCE</scope>
</reference>
<keyword evidence="2" id="KW-1185">Reference proteome</keyword>
<organism evidence="1 2">
    <name type="scientific">Tanacetum coccineum</name>
    <dbReference type="NCBI Taxonomy" id="301880"/>
    <lineage>
        <taxon>Eukaryota</taxon>
        <taxon>Viridiplantae</taxon>
        <taxon>Streptophyta</taxon>
        <taxon>Embryophyta</taxon>
        <taxon>Tracheophyta</taxon>
        <taxon>Spermatophyta</taxon>
        <taxon>Magnoliopsida</taxon>
        <taxon>eudicotyledons</taxon>
        <taxon>Gunneridae</taxon>
        <taxon>Pentapetalae</taxon>
        <taxon>asterids</taxon>
        <taxon>campanulids</taxon>
        <taxon>Asterales</taxon>
        <taxon>Asteraceae</taxon>
        <taxon>Asteroideae</taxon>
        <taxon>Anthemideae</taxon>
        <taxon>Anthemidinae</taxon>
        <taxon>Tanacetum</taxon>
    </lineage>
</organism>